<dbReference type="PANTHER" id="PTHR43857:SF1">
    <property type="entry name" value="YJGH FAMILY PROTEIN"/>
    <property type="match status" value="1"/>
</dbReference>
<dbReference type="InterPro" id="IPR006175">
    <property type="entry name" value="YjgF/YER057c/UK114"/>
</dbReference>
<proteinExistence type="predicted"/>
<dbReference type="PANTHER" id="PTHR43857">
    <property type="entry name" value="BLR7761 PROTEIN"/>
    <property type="match status" value="1"/>
</dbReference>
<dbReference type="SUPFAM" id="SSF55298">
    <property type="entry name" value="YjgF-like"/>
    <property type="match status" value="1"/>
</dbReference>
<gene>
    <name evidence="1" type="ORF">K1I37_08655</name>
</gene>
<dbReference type="KEGG" id="aaco:K1I37_08655"/>
<keyword evidence="2" id="KW-1185">Reference proteome</keyword>
<evidence type="ECO:0000313" key="2">
    <source>
        <dbReference type="Proteomes" id="UP000829401"/>
    </source>
</evidence>
<accession>A0A9E7CZR9</accession>
<protein>
    <submittedName>
        <fullName evidence="1">RidA family protein</fullName>
    </submittedName>
</protein>
<dbReference type="eggNOG" id="COG0251">
    <property type="taxonomic scope" value="Bacteria"/>
</dbReference>
<evidence type="ECO:0000313" key="1">
    <source>
        <dbReference type="EMBL" id="UNO50511.1"/>
    </source>
</evidence>
<dbReference type="Gene3D" id="3.30.1330.40">
    <property type="entry name" value="RutC-like"/>
    <property type="match status" value="1"/>
</dbReference>
<reference evidence="2" key="1">
    <citation type="journal article" date="2022" name="G3 (Bethesda)">
        <title>Unveiling the complete genome sequence of Alicyclobacillus acidoterrestris DSM 3922T, a taint-producing strain.</title>
        <authorList>
            <person name="Leonardo I.C."/>
            <person name="Barreto Crespo M.T."/>
            <person name="Gaspar F.B."/>
        </authorList>
    </citation>
    <scope>NUCLEOTIDE SEQUENCE [LARGE SCALE GENOMIC DNA]</scope>
    <source>
        <strain evidence="2">DSM 3922</strain>
    </source>
</reference>
<dbReference type="Proteomes" id="UP000829401">
    <property type="component" value="Chromosome"/>
</dbReference>
<organism evidence="1 2">
    <name type="scientific">Alicyclobacillus acidoterrestris (strain ATCC 49025 / DSM 3922 / CIP 106132 / NCIMB 13137 / GD3B)</name>
    <dbReference type="NCBI Taxonomy" id="1356854"/>
    <lineage>
        <taxon>Bacteria</taxon>
        <taxon>Bacillati</taxon>
        <taxon>Bacillota</taxon>
        <taxon>Bacilli</taxon>
        <taxon>Bacillales</taxon>
        <taxon>Alicyclobacillaceae</taxon>
        <taxon>Alicyclobacillus</taxon>
    </lineage>
</organism>
<dbReference type="RefSeq" id="WP_021298221.1">
    <property type="nucleotide sequence ID" value="NZ_AURB01000179.1"/>
</dbReference>
<name>T0BPA5_ALIAG</name>
<dbReference type="CDD" id="cd06154">
    <property type="entry name" value="YjgF_YER057c_UK114_like_6"/>
    <property type="match status" value="1"/>
</dbReference>
<sequence>MGQRIYVSSGGPWEQVIGYHRAIRVGNRVVVAGTTATKGEEIIGVGDMYTQAAYVLKIIRKALTSVGANMSDVIVVRIYVTDMSQWPAVAQAHREAFVDTRPVTTIVEVGALIDPRLLVEIEVEAVVAE</sequence>
<dbReference type="STRING" id="1356854.N007_15205"/>
<dbReference type="Pfam" id="PF01042">
    <property type="entry name" value="Ribonuc_L-PSP"/>
    <property type="match status" value="1"/>
</dbReference>
<dbReference type="InterPro" id="IPR035959">
    <property type="entry name" value="RutC-like_sf"/>
</dbReference>
<dbReference type="OrthoDB" id="9799840at2"/>
<dbReference type="AlphaFoldDB" id="T0BPA5"/>
<dbReference type="EMBL" id="CP080467">
    <property type="protein sequence ID" value="UNO50511.1"/>
    <property type="molecule type" value="Genomic_DNA"/>
</dbReference>
<accession>T0BPA5</accession>